<keyword evidence="5" id="KW-1185">Reference proteome</keyword>
<protein>
    <submittedName>
        <fullName evidence="3">FkbM family methyltransferase</fullName>
    </submittedName>
</protein>
<dbReference type="EMBL" id="UFQQ01000005">
    <property type="protein sequence ID" value="SSW90013.1"/>
    <property type="molecule type" value="Genomic_DNA"/>
</dbReference>
<reference evidence="3 4" key="1">
    <citation type="submission" date="2017-08" db="EMBL/GenBank/DDBJ databases">
        <authorList>
            <person name="de Groot N.N."/>
        </authorList>
    </citation>
    <scope>NUCLEOTIDE SEQUENCE [LARGE SCALE GENOMIC DNA]</scope>
    <source>
        <strain evidence="3 4">JA575</strain>
    </source>
</reference>
<organism evidence="3 4">
    <name type="scientific">Rhodopseudomonas pentothenatexigens</name>
    <dbReference type="NCBI Taxonomy" id="999699"/>
    <lineage>
        <taxon>Bacteria</taxon>
        <taxon>Pseudomonadati</taxon>
        <taxon>Pseudomonadota</taxon>
        <taxon>Alphaproteobacteria</taxon>
        <taxon>Hyphomicrobiales</taxon>
        <taxon>Nitrobacteraceae</taxon>
        <taxon>Rhodopseudomonas</taxon>
    </lineage>
</organism>
<dbReference type="PANTHER" id="PTHR34203:SF15">
    <property type="entry name" value="SLL1173 PROTEIN"/>
    <property type="match status" value="1"/>
</dbReference>
<dbReference type="SUPFAM" id="SSF53335">
    <property type="entry name" value="S-adenosyl-L-methionine-dependent methyltransferases"/>
    <property type="match status" value="1"/>
</dbReference>
<dbReference type="Pfam" id="PF05050">
    <property type="entry name" value="Methyltransf_21"/>
    <property type="match status" value="1"/>
</dbReference>
<dbReference type="PANTHER" id="PTHR34203">
    <property type="entry name" value="METHYLTRANSFERASE, FKBM FAMILY PROTEIN"/>
    <property type="match status" value="1"/>
</dbReference>
<proteinExistence type="predicted"/>
<dbReference type="Proteomes" id="UP000256343">
    <property type="component" value="Unassembled WGS sequence"/>
</dbReference>
<dbReference type="Gene3D" id="3.40.50.150">
    <property type="entry name" value="Vaccinia Virus protein VP39"/>
    <property type="match status" value="1"/>
</dbReference>
<reference evidence="2 5" key="2">
    <citation type="submission" date="2018-07" db="EMBL/GenBank/DDBJ databases">
        <title>Genomic Encyclopedia of Archaeal and Bacterial Type Strains, Phase II (KMG-II): from individual species to whole genera.</title>
        <authorList>
            <person name="Goeker M."/>
        </authorList>
    </citation>
    <scope>NUCLEOTIDE SEQUENCE [LARGE SCALE GENOMIC DNA]</scope>
    <source>
        <strain evidence="2 5">JA575</strain>
    </source>
</reference>
<feature type="domain" description="Methyltransferase FkbM" evidence="1">
    <location>
        <begin position="55"/>
        <end position="218"/>
    </location>
</feature>
<dbReference type="InterPro" id="IPR029063">
    <property type="entry name" value="SAM-dependent_MTases_sf"/>
</dbReference>
<name>A0A336JMG6_9BRAD</name>
<sequence length="264" mass="28671">MSGSAIGRLRGWAAARLPARLIHRYRIVRHVQLMPFEPELTVLPRFLNVGEVAIDVGANVGVYSDCLARGAKRVVALEPHPGCAAFLRRLALDRVDLIEAAVSDREGRADLRIPIDDSGEAYALSSLSVANDFGAAERAVRIAPVRTVTLDGIAEQRVGPQERVGFVKIDVEGHELKVLLGARALLAEHRPVILVETEFRHGGDPEGVLRFAAEAGYRASALVDGVNLAPIDADTLRMRQSDSLQRAGRRGGYLNNVFLLPVTH</sequence>
<keyword evidence="3" id="KW-0489">Methyltransferase</keyword>
<dbReference type="GO" id="GO:0008168">
    <property type="term" value="F:methyltransferase activity"/>
    <property type="evidence" value="ECO:0007669"/>
    <property type="project" value="UniProtKB-KW"/>
</dbReference>
<dbReference type="InterPro" id="IPR052514">
    <property type="entry name" value="SAM-dependent_MTase"/>
</dbReference>
<dbReference type="OrthoDB" id="9814604at2"/>
<evidence type="ECO:0000259" key="1">
    <source>
        <dbReference type="Pfam" id="PF05050"/>
    </source>
</evidence>
<evidence type="ECO:0000313" key="5">
    <source>
        <dbReference type="Proteomes" id="UP000256343"/>
    </source>
</evidence>
<accession>A0A336JMG6</accession>
<keyword evidence="3" id="KW-0808">Transferase</keyword>
<dbReference type="EMBL" id="QRDT01000005">
    <property type="protein sequence ID" value="RED37988.1"/>
    <property type="molecule type" value="Genomic_DNA"/>
</dbReference>
<dbReference type="AlphaFoldDB" id="A0A336JMG6"/>
<evidence type="ECO:0000313" key="3">
    <source>
        <dbReference type="EMBL" id="SSW90013.1"/>
    </source>
</evidence>
<gene>
    <name evidence="2" type="ORF">BJ125_10567</name>
    <name evidence="3" type="ORF">SAMN05892882_10567</name>
</gene>
<dbReference type="GO" id="GO:0032259">
    <property type="term" value="P:methylation"/>
    <property type="evidence" value="ECO:0007669"/>
    <property type="project" value="UniProtKB-KW"/>
</dbReference>
<dbReference type="Proteomes" id="UP000252631">
    <property type="component" value="Unassembled WGS sequence"/>
</dbReference>
<evidence type="ECO:0000313" key="2">
    <source>
        <dbReference type="EMBL" id="RED37988.1"/>
    </source>
</evidence>
<evidence type="ECO:0000313" key="4">
    <source>
        <dbReference type="Proteomes" id="UP000252631"/>
    </source>
</evidence>
<dbReference type="InterPro" id="IPR006342">
    <property type="entry name" value="FkbM_mtfrase"/>
</dbReference>
<dbReference type="RefSeq" id="WP_114357134.1">
    <property type="nucleotide sequence ID" value="NZ_QRDT01000005.1"/>
</dbReference>
<dbReference type="NCBIfam" id="TIGR01444">
    <property type="entry name" value="fkbM_fam"/>
    <property type="match status" value="1"/>
</dbReference>